<gene>
    <name evidence="1" type="ORF">MRB53_010631</name>
</gene>
<dbReference type="EMBL" id="CM056811">
    <property type="protein sequence ID" value="KAJ8636364.1"/>
    <property type="molecule type" value="Genomic_DNA"/>
</dbReference>
<name>A0ACC2LSI0_PERAE</name>
<sequence>MGKIVVCKGAGVDDGFLVQEAKGVGLVGLNWKEIGDGIFVQAFTLPALTVGYKASLEIESYINTTKNSTANIISQVHTVVGEGRAPLVAAFSSRGPNPIVLEILELLLLPSSINSPWT</sequence>
<evidence type="ECO:0000313" key="1">
    <source>
        <dbReference type="EMBL" id="KAJ8636364.1"/>
    </source>
</evidence>
<accession>A0ACC2LSI0</accession>
<keyword evidence="2" id="KW-1185">Reference proteome</keyword>
<evidence type="ECO:0000313" key="2">
    <source>
        <dbReference type="Proteomes" id="UP001234297"/>
    </source>
</evidence>
<reference evidence="1 2" key="1">
    <citation type="journal article" date="2022" name="Hortic Res">
        <title>A haplotype resolved chromosomal level avocado genome allows analysis of novel avocado genes.</title>
        <authorList>
            <person name="Nath O."/>
            <person name="Fletcher S.J."/>
            <person name="Hayward A."/>
            <person name="Shaw L.M."/>
            <person name="Masouleh A.K."/>
            <person name="Furtado A."/>
            <person name="Henry R.J."/>
            <person name="Mitter N."/>
        </authorList>
    </citation>
    <scope>NUCLEOTIDE SEQUENCE [LARGE SCALE GENOMIC DNA]</scope>
    <source>
        <strain evidence="2">cv. Hass</strain>
    </source>
</reference>
<dbReference type="Proteomes" id="UP001234297">
    <property type="component" value="Chromosome 3"/>
</dbReference>
<comment type="caution">
    <text evidence="1">The sequence shown here is derived from an EMBL/GenBank/DDBJ whole genome shotgun (WGS) entry which is preliminary data.</text>
</comment>
<protein>
    <submittedName>
        <fullName evidence="1">Uncharacterized protein</fullName>
    </submittedName>
</protein>
<proteinExistence type="predicted"/>
<organism evidence="1 2">
    <name type="scientific">Persea americana</name>
    <name type="common">Avocado</name>
    <dbReference type="NCBI Taxonomy" id="3435"/>
    <lineage>
        <taxon>Eukaryota</taxon>
        <taxon>Viridiplantae</taxon>
        <taxon>Streptophyta</taxon>
        <taxon>Embryophyta</taxon>
        <taxon>Tracheophyta</taxon>
        <taxon>Spermatophyta</taxon>
        <taxon>Magnoliopsida</taxon>
        <taxon>Magnoliidae</taxon>
        <taxon>Laurales</taxon>
        <taxon>Lauraceae</taxon>
        <taxon>Persea</taxon>
    </lineage>
</organism>